<feature type="transmembrane region" description="Helical" evidence="1">
    <location>
        <begin position="361"/>
        <end position="384"/>
    </location>
</feature>
<dbReference type="PANTHER" id="PTHR34289">
    <property type="entry name" value="PROTEIN, PUTATIVE (DUF819)-RELATED"/>
    <property type="match status" value="1"/>
</dbReference>
<dbReference type="RefSeq" id="WP_114068453.1">
    <property type="nucleotide sequence ID" value="NZ_CP030850.1"/>
</dbReference>
<keyword evidence="1" id="KW-0812">Transmembrane</keyword>
<gene>
    <name evidence="2" type="ORF">DR864_19055</name>
</gene>
<keyword evidence="1" id="KW-1133">Transmembrane helix</keyword>
<dbReference type="PANTHER" id="PTHR34289:SF8">
    <property type="entry name" value="DUF819 DOMAIN-CONTAINING PROTEIN"/>
    <property type="match status" value="1"/>
</dbReference>
<feature type="transmembrane region" description="Helical" evidence="1">
    <location>
        <begin position="247"/>
        <end position="266"/>
    </location>
</feature>
<dbReference type="EMBL" id="CP030850">
    <property type="protein sequence ID" value="AXE19685.1"/>
    <property type="molecule type" value="Genomic_DNA"/>
</dbReference>
<accession>A0A344TM14</accession>
<proteinExistence type="predicted"/>
<reference evidence="2 3" key="1">
    <citation type="submission" date="2018-07" db="EMBL/GenBank/DDBJ databases">
        <title>Genome sequencing of Runella.</title>
        <authorList>
            <person name="Baek M.-G."/>
            <person name="Yi H."/>
        </authorList>
    </citation>
    <scope>NUCLEOTIDE SEQUENCE [LARGE SCALE GENOMIC DNA]</scope>
    <source>
        <strain evidence="2 3">HYN0085</strain>
    </source>
</reference>
<name>A0A344TM14_9BACT</name>
<dbReference type="KEGG" id="run:DR864_19055"/>
<feature type="transmembrane region" description="Helical" evidence="1">
    <location>
        <begin position="61"/>
        <end position="81"/>
    </location>
</feature>
<protein>
    <recommendedName>
        <fullName evidence="4">DUF819 family protein</fullName>
    </recommendedName>
</protein>
<keyword evidence="1" id="KW-0472">Membrane</keyword>
<dbReference type="AlphaFoldDB" id="A0A344TM14"/>
<evidence type="ECO:0008006" key="4">
    <source>
        <dbReference type="Google" id="ProtNLM"/>
    </source>
</evidence>
<organism evidence="2 3">
    <name type="scientific">Runella rosea</name>
    <dbReference type="NCBI Taxonomy" id="2259595"/>
    <lineage>
        <taxon>Bacteria</taxon>
        <taxon>Pseudomonadati</taxon>
        <taxon>Bacteroidota</taxon>
        <taxon>Cytophagia</taxon>
        <taxon>Cytophagales</taxon>
        <taxon>Spirosomataceae</taxon>
        <taxon>Runella</taxon>
    </lineage>
</organism>
<feature type="transmembrane region" description="Helical" evidence="1">
    <location>
        <begin position="6"/>
        <end position="24"/>
    </location>
</feature>
<sequence length="392" mass="42162">MPLFQDSLPILAVLMVNIIISERLARLPYLRHMGTALIVIILTAITSNLGLIPASTNSPPIYDGIFTYLAPISIFYLLLTVNLKGLKKAGTPMILSFFLGTAGTMLGVIAGIWAISGPKGFGEFYYALGGMFTGTYIGGSTNFNALALHYEVNKEGNVYAAAVAVDNILTALWMVATLLLPQLLNRYFPRRIEYNHTAEQAQQFEKEASAQVSDVETFNPQDLAILVGIGAAGLYVSKQLAVMIPQVPQILILTTLALALAQLPVVQRLRGMKVLAMFFIYLFLAVIGAFCDIEALLKDGPLAISMMVFVSILIVIHALVIFGIGAILKQDWDVLSIASQANIGGSASALALSKSLNRPDLYLPGILVGALGNAIGTYCGLFVAEFLKTVSW</sequence>
<evidence type="ECO:0000313" key="3">
    <source>
        <dbReference type="Proteomes" id="UP000251993"/>
    </source>
</evidence>
<feature type="transmembrane region" description="Helical" evidence="1">
    <location>
        <begin position="36"/>
        <end position="55"/>
    </location>
</feature>
<dbReference type="OrthoDB" id="653763at2"/>
<evidence type="ECO:0000256" key="1">
    <source>
        <dbReference type="SAM" id="Phobius"/>
    </source>
</evidence>
<dbReference type="Proteomes" id="UP000251993">
    <property type="component" value="Chromosome"/>
</dbReference>
<dbReference type="Pfam" id="PF05684">
    <property type="entry name" value="DUF819"/>
    <property type="match status" value="1"/>
</dbReference>
<evidence type="ECO:0000313" key="2">
    <source>
        <dbReference type="EMBL" id="AXE19685.1"/>
    </source>
</evidence>
<dbReference type="InterPro" id="IPR008537">
    <property type="entry name" value="DUF819"/>
</dbReference>
<feature type="transmembrane region" description="Helical" evidence="1">
    <location>
        <begin position="158"/>
        <end position="181"/>
    </location>
</feature>
<feature type="transmembrane region" description="Helical" evidence="1">
    <location>
        <begin position="303"/>
        <end position="328"/>
    </location>
</feature>
<keyword evidence="3" id="KW-1185">Reference proteome</keyword>
<feature type="transmembrane region" description="Helical" evidence="1">
    <location>
        <begin position="278"/>
        <end position="297"/>
    </location>
</feature>
<feature type="transmembrane region" description="Helical" evidence="1">
    <location>
        <begin position="93"/>
        <end position="115"/>
    </location>
</feature>